<accession>A0A059EC42</accession>
<reference evidence="2 3" key="1">
    <citation type="journal article" date="2014" name="Antonie Van Leeuwenhoek">
        <title>Hyphomonas beringensis sp. nov. and Hyphomonas chukchiensis sp. nov., isolated from surface seawater of the Bering Sea and Chukchi Sea.</title>
        <authorList>
            <person name="Li C."/>
            <person name="Lai Q."/>
            <person name="Li G."/>
            <person name="Dong C."/>
            <person name="Wang J."/>
            <person name="Liao Y."/>
            <person name="Shao Z."/>
        </authorList>
    </citation>
    <scope>NUCLEOTIDE SEQUENCE [LARGE SCALE GENOMIC DNA]</scope>
    <source>
        <strain evidence="2 3">22II1-22F38</strain>
    </source>
</reference>
<comment type="caution">
    <text evidence="2">The sequence shown here is derived from an EMBL/GenBank/DDBJ whole genome shotgun (WGS) entry which is preliminary data.</text>
</comment>
<evidence type="ECO:0000313" key="2">
    <source>
        <dbReference type="EMBL" id="KCZ65218.1"/>
    </source>
</evidence>
<evidence type="ECO:0000313" key="4">
    <source>
        <dbReference type="Proteomes" id="UP000259173"/>
    </source>
</evidence>
<evidence type="ECO:0008006" key="5">
    <source>
        <dbReference type="Google" id="ProtNLM"/>
    </source>
</evidence>
<dbReference type="EMBL" id="DMBR01000105">
    <property type="protein sequence ID" value="HAE93621.1"/>
    <property type="molecule type" value="Genomic_DNA"/>
</dbReference>
<dbReference type="AlphaFoldDB" id="A0A059EC42"/>
<dbReference type="PATRIC" id="fig|1280948.3.peg.434"/>
<evidence type="ECO:0000313" key="3">
    <source>
        <dbReference type="Proteomes" id="UP000024547"/>
    </source>
</evidence>
<evidence type="ECO:0000313" key="1">
    <source>
        <dbReference type="EMBL" id="HAE93621.1"/>
    </source>
</evidence>
<name>A0A059EC42_9PROT</name>
<reference evidence="1 4" key="2">
    <citation type="journal article" date="2018" name="Nat. Biotechnol.">
        <title>A standardized bacterial taxonomy based on genome phylogeny substantially revises the tree of life.</title>
        <authorList>
            <person name="Parks D.H."/>
            <person name="Chuvochina M."/>
            <person name="Waite D.W."/>
            <person name="Rinke C."/>
            <person name="Skarshewski A."/>
            <person name="Chaumeil P.A."/>
            <person name="Hugenholtz P."/>
        </authorList>
    </citation>
    <scope>NUCLEOTIDE SEQUENCE [LARGE SCALE GENOMIC DNA]</scope>
    <source>
        <strain evidence="1">UBA8557</strain>
    </source>
</reference>
<dbReference type="Proteomes" id="UP000259173">
    <property type="component" value="Unassembled WGS sequence"/>
</dbReference>
<organism evidence="2 3">
    <name type="scientific">Hyphomonas atlantica</name>
    <dbReference type="NCBI Taxonomy" id="1280948"/>
    <lineage>
        <taxon>Bacteria</taxon>
        <taxon>Pseudomonadati</taxon>
        <taxon>Pseudomonadota</taxon>
        <taxon>Alphaproteobacteria</taxon>
        <taxon>Hyphomonadales</taxon>
        <taxon>Hyphomonadaceae</taxon>
        <taxon>Hyphomonas</taxon>
    </lineage>
</organism>
<dbReference type="Proteomes" id="UP000024547">
    <property type="component" value="Unassembled WGS sequence"/>
</dbReference>
<proteinExistence type="predicted"/>
<dbReference type="RefSeq" id="WP_051602402.1">
    <property type="nucleotide sequence ID" value="NZ_AWFH01000001.1"/>
</dbReference>
<dbReference type="EMBL" id="AWFH01000001">
    <property type="protein sequence ID" value="KCZ65218.1"/>
    <property type="molecule type" value="Genomic_DNA"/>
</dbReference>
<keyword evidence="3" id="KW-1185">Reference proteome</keyword>
<sequence>MAAADKITPALAGALEALKLARREVAEVERDPERWRWVSVGLVTALKCAAIAALSAYETANDADTLDLKSPTKVAPLKLLLRRARSDEFLLPPEQLPATARQIEAVLRLAAYRNDVLHGGAGDRAASIVGDANTCVILIRHFLEGAPAFDPSDYAVHCALVSDELTAIEAALRQLG</sequence>
<gene>
    <name evidence="1" type="ORF">DCG65_03615</name>
    <name evidence="2" type="ORF">HY36_02205</name>
</gene>
<protein>
    <recommendedName>
        <fullName evidence="5">RiboL-PSP-HEPN domain-containing protein</fullName>
    </recommendedName>
</protein>
<dbReference type="STRING" id="1280948.HY36_02205"/>
<dbReference type="OrthoDB" id="7619898at2"/>